<organism evidence="2 3">
    <name type="scientific">Nannocystis pusilla</name>
    <dbReference type="NCBI Taxonomy" id="889268"/>
    <lineage>
        <taxon>Bacteria</taxon>
        <taxon>Pseudomonadati</taxon>
        <taxon>Myxococcota</taxon>
        <taxon>Polyangia</taxon>
        <taxon>Nannocystales</taxon>
        <taxon>Nannocystaceae</taxon>
        <taxon>Nannocystis</taxon>
    </lineage>
</organism>
<protein>
    <recommendedName>
        <fullName evidence="4">Lipoprotein</fullName>
    </recommendedName>
</protein>
<evidence type="ECO:0000313" key="2">
    <source>
        <dbReference type="EMBL" id="MCY1012624.1"/>
    </source>
</evidence>
<evidence type="ECO:0000256" key="1">
    <source>
        <dbReference type="SAM" id="SignalP"/>
    </source>
</evidence>
<accession>A0A9X3F0S7</accession>
<dbReference type="AlphaFoldDB" id="A0A9X3F0S7"/>
<feature type="chain" id="PRO_5040899329" description="Lipoprotein" evidence="1">
    <location>
        <begin position="20"/>
        <end position="159"/>
    </location>
</feature>
<keyword evidence="1" id="KW-0732">Signal</keyword>
<dbReference type="PROSITE" id="PS51257">
    <property type="entry name" value="PROKAR_LIPOPROTEIN"/>
    <property type="match status" value="1"/>
</dbReference>
<reference evidence="2" key="1">
    <citation type="submission" date="2022-11" db="EMBL/GenBank/DDBJ databases">
        <title>Minimal conservation of predation-associated metabolite biosynthetic gene clusters underscores biosynthetic potential of Myxococcota including descriptions for ten novel species: Archangium lansinium sp. nov., Myxococcus landrumus sp. nov., Nannocystis bai.</title>
        <authorList>
            <person name="Ahearne A."/>
            <person name="Stevens C."/>
            <person name="Phillips K."/>
        </authorList>
    </citation>
    <scope>NUCLEOTIDE SEQUENCE</scope>
    <source>
        <strain evidence="2">Na p29</strain>
    </source>
</reference>
<comment type="caution">
    <text evidence="2">The sequence shown here is derived from an EMBL/GenBank/DDBJ whole genome shotgun (WGS) entry which is preliminary data.</text>
</comment>
<evidence type="ECO:0008006" key="4">
    <source>
        <dbReference type="Google" id="ProtNLM"/>
    </source>
</evidence>
<dbReference type="RefSeq" id="WP_267776106.1">
    <property type="nucleotide sequence ID" value="NZ_JAPNKE010000002.1"/>
</dbReference>
<sequence length="159" mass="17496">MVAVRLASTAVMLLACACARPQVTPQPFVPAEWQQACVVDDTSLHRSSGRTVEFRPAPGRATLTASHRWGEVEPRIGELLIELPKAREGEAEVHGGPGAVYMESLQAGSAVWRLQGQVRWRDLEDGRTELVLALVMQGTDYEVRGTLVARRVQHPRECS</sequence>
<keyword evidence="3" id="KW-1185">Reference proteome</keyword>
<gene>
    <name evidence="2" type="ORF">OV079_45250</name>
</gene>
<feature type="signal peptide" evidence="1">
    <location>
        <begin position="1"/>
        <end position="19"/>
    </location>
</feature>
<dbReference type="Proteomes" id="UP001150924">
    <property type="component" value="Unassembled WGS sequence"/>
</dbReference>
<evidence type="ECO:0000313" key="3">
    <source>
        <dbReference type="Proteomes" id="UP001150924"/>
    </source>
</evidence>
<dbReference type="EMBL" id="JAPNKE010000002">
    <property type="protein sequence ID" value="MCY1012624.1"/>
    <property type="molecule type" value="Genomic_DNA"/>
</dbReference>
<proteinExistence type="predicted"/>
<name>A0A9X3F0S7_9BACT</name>